<dbReference type="EMBL" id="CP019706">
    <property type="protein sequence ID" value="ARJ42333.1"/>
    <property type="molecule type" value="Genomic_DNA"/>
</dbReference>
<proteinExistence type="inferred from homology"/>
<dbReference type="InterPro" id="IPR003660">
    <property type="entry name" value="HAMP_dom"/>
</dbReference>
<dbReference type="GO" id="GO:0006935">
    <property type="term" value="P:chemotaxis"/>
    <property type="evidence" value="ECO:0007669"/>
    <property type="project" value="UniProtKB-KW"/>
</dbReference>
<dbReference type="SUPFAM" id="SSF58104">
    <property type="entry name" value="Methyl-accepting chemotaxis protein (MCP) signaling domain"/>
    <property type="match status" value="1"/>
</dbReference>
<dbReference type="Pfam" id="PF02203">
    <property type="entry name" value="TarH"/>
    <property type="match status" value="1"/>
</dbReference>
<protein>
    <submittedName>
        <fullName evidence="15">Methyl-accepting chemotaxis protein</fullName>
    </submittedName>
</protein>
<organism evidence="15 16">
    <name type="scientific">Pantoea alhagi</name>
    <dbReference type="NCBI Taxonomy" id="1891675"/>
    <lineage>
        <taxon>Bacteria</taxon>
        <taxon>Pseudomonadati</taxon>
        <taxon>Pseudomonadota</taxon>
        <taxon>Gammaproteobacteria</taxon>
        <taxon>Enterobacterales</taxon>
        <taxon>Erwiniaceae</taxon>
        <taxon>Pantoea</taxon>
    </lineage>
</organism>
<keyword evidence="5" id="KW-0997">Cell inner membrane</keyword>
<dbReference type="PANTHER" id="PTHR43531:SF14">
    <property type="entry name" value="METHYL-ACCEPTING CHEMOTAXIS PROTEIN I-RELATED"/>
    <property type="match status" value="1"/>
</dbReference>
<dbReference type="SMART" id="SM00283">
    <property type="entry name" value="MA"/>
    <property type="match status" value="1"/>
</dbReference>
<evidence type="ECO:0000256" key="7">
    <source>
        <dbReference type="ARBA" id="ARBA00022989"/>
    </source>
</evidence>
<dbReference type="Proteomes" id="UP000192900">
    <property type="component" value="Chromosome"/>
</dbReference>
<dbReference type="PROSITE" id="PS50885">
    <property type="entry name" value="HAMP"/>
    <property type="match status" value="1"/>
</dbReference>
<dbReference type="CDD" id="cd06225">
    <property type="entry name" value="HAMP"/>
    <property type="match status" value="1"/>
</dbReference>
<sequence length="521" mass="56634">MLKNISVRTALICLLTTVTLLLLIVSFIGLSAVQKSNDFLEEIDYIDSEIISPLYQNNSNLFRARATAATAFYQLSNNQLAEAEKNITRVIHYIQQAQKAMDRVIASHIETENGKELFTALEASYQRYRQQGIDPLLQALENKDASAYYQLVGNVLTSSTGGYQQAFEAFTQDANQISNMRLEQAKQNEQVMQISIIVCCLLTLTLLVIAWMALKAVLLKPLNQAVEQLEHIATGDLTQPIPDAGRNELGRLIEAMKKMQQGLLDSISLVMEASLQIDVGSRELSLGNLNLSQRTEESAASLEQTAGSMEKLTLTVKQNADNARQAHQLARNVSTTAATGAEEVSSVTGKMQEIAESASHIADILGVIDGIAFQTNILALNASVEAARAGEQGRGFAVVASEVRNLAQRSAGAAKEIRQLIGESQGRVKEGSDMAQRAGATINAIATEVKHVTALMREISDASLEQSHDIEQINQAVSQMDEVAQQNAALVEQATAATQSLEEQSRQLVSSMSQFRVSIAK</sequence>
<dbReference type="GO" id="GO:0005886">
    <property type="term" value="C:plasma membrane"/>
    <property type="evidence" value="ECO:0007669"/>
    <property type="project" value="UniProtKB-SubCell"/>
</dbReference>
<evidence type="ECO:0000256" key="9">
    <source>
        <dbReference type="ARBA" id="ARBA00023224"/>
    </source>
</evidence>
<dbReference type="OrthoDB" id="2489132at2"/>
<accession>A0A1W6B5J7</accession>
<dbReference type="CDD" id="cd11386">
    <property type="entry name" value="MCP_signal"/>
    <property type="match status" value="1"/>
</dbReference>
<keyword evidence="3" id="KW-0488">Methylation</keyword>
<dbReference type="STRING" id="1891675.B1H58_10100"/>
<keyword evidence="8 12" id="KW-0472">Membrane</keyword>
<dbReference type="KEGG" id="palh:B1H58_10100"/>
<evidence type="ECO:0000256" key="10">
    <source>
        <dbReference type="ARBA" id="ARBA00029447"/>
    </source>
</evidence>
<dbReference type="GO" id="GO:0004888">
    <property type="term" value="F:transmembrane signaling receptor activity"/>
    <property type="evidence" value="ECO:0007669"/>
    <property type="project" value="InterPro"/>
</dbReference>
<dbReference type="InterPro" id="IPR004089">
    <property type="entry name" value="MCPsignal_dom"/>
</dbReference>
<dbReference type="InterPro" id="IPR051310">
    <property type="entry name" value="MCP_chemotaxis"/>
</dbReference>
<dbReference type="InterPro" id="IPR035440">
    <property type="entry name" value="4HB_MCP_dom_sf"/>
</dbReference>
<evidence type="ECO:0000256" key="11">
    <source>
        <dbReference type="PROSITE-ProRule" id="PRU00284"/>
    </source>
</evidence>
<reference evidence="15 16" key="1">
    <citation type="submission" date="2017-02" db="EMBL/GenBank/DDBJ databases">
        <title>Complete genome sequence of the drought resistance-promoting endophyte Pantoea alhagi LTYR-11Z.</title>
        <authorList>
            <person name="Zhang L."/>
        </authorList>
    </citation>
    <scope>NUCLEOTIDE SEQUENCE [LARGE SCALE GENOMIC DNA]</scope>
    <source>
        <strain evidence="15 16">LTYR-11Z</strain>
    </source>
</reference>
<dbReference type="PRINTS" id="PR00260">
    <property type="entry name" value="CHEMTRNSDUCR"/>
</dbReference>
<evidence type="ECO:0000256" key="12">
    <source>
        <dbReference type="SAM" id="Phobius"/>
    </source>
</evidence>
<feature type="domain" description="Methyl-accepting transducer" evidence="13">
    <location>
        <begin position="273"/>
        <end position="502"/>
    </location>
</feature>
<dbReference type="SMART" id="SM00304">
    <property type="entry name" value="HAMP"/>
    <property type="match status" value="1"/>
</dbReference>
<gene>
    <name evidence="15" type="ORF">B1H58_10100</name>
</gene>
<comment type="subcellular location">
    <subcellularLocation>
        <location evidence="1">Cell inner membrane</location>
        <topology evidence="1">Multi-pass membrane protein</topology>
    </subcellularLocation>
</comment>
<dbReference type="InterPro" id="IPR004090">
    <property type="entry name" value="Chemotax_Me-accpt_rcpt"/>
</dbReference>
<keyword evidence="9 11" id="KW-0807">Transducer</keyword>
<dbReference type="Pfam" id="PF00672">
    <property type="entry name" value="HAMP"/>
    <property type="match status" value="1"/>
</dbReference>
<evidence type="ECO:0000256" key="3">
    <source>
        <dbReference type="ARBA" id="ARBA00022481"/>
    </source>
</evidence>
<feature type="domain" description="HAMP" evidence="14">
    <location>
        <begin position="216"/>
        <end position="268"/>
    </location>
</feature>
<evidence type="ECO:0000256" key="5">
    <source>
        <dbReference type="ARBA" id="ARBA00022519"/>
    </source>
</evidence>
<comment type="similarity">
    <text evidence="10">Belongs to the methyl-accepting chemotaxis (MCP) protein family.</text>
</comment>
<evidence type="ECO:0000256" key="2">
    <source>
        <dbReference type="ARBA" id="ARBA00022475"/>
    </source>
</evidence>
<feature type="transmembrane region" description="Helical" evidence="12">
    <location>
        <begin position="191"/>
        <end position="214"/>
    </location>
</feature>
<evidence type="ECO:0000313" key="16">
    <source>
        <dbReference type="Proteomes" id="UP000192900"/>
    </source>
</evidence>
<dbReference type="Pfam" id="PF00015">
    <property type="entry name" value="MCPsignal"/>
    <property type="match status" value="1"/>
</dbReference>
<dbReference type="InterPro" id="IPR003122">
    <property type="entry name" value="Tar_rcpt_lig-bd"/>
</dbReference>
<evidence type="ECO:0000259" key="14">
    <source>
        <dbReference type="PROSITE" id="PS50885"/>
    </source>
</evidence>
<evidence type="ECO:0000256" key="1">
    <source>
        <dbReference type="ARBA" id="ARBA00004429"/>
    </source>
</evidence>
<keyword evidence="7 12" id="KW-1133">Transmembrane helix</keyword>
<dbReference type="GO" id="GO:0007165">
    <property type="term" value="P:signal transduction"/>
    <property type="evidence" value="ECO:0007669"/>
    <property type="project" value="UniProtKB-KW"/>
</dbReference>
<name>A0A1W6B5J7_9GAMM</name>
<keyword evidence="2" id="KW-1003">Cell membrane</keyword>
<dbReference type="RefSeq" id="WP_085069909.1">
    <property type="nucleotide sequence ID" value="NZ_CP019706.1"/>
</dbReference>
<keyword evidence="6 12" id="KW-0812">Transmembrane</keyword>
<evidence type="ECO:0000256" key="6">
    <source>
        <dbReference type="ARBA" id="ARBA00022692"/>
    </source>
</evidence>
<dbReference type="FunFam" id="1.10.287.950:FF:000001">
    <property type="entry name" value="Methyl-accepting chemotaxis sensory transducer"/>
    <property type="match status" value="1"/>
</dbReference>
<keyword evidence="4" id="KW-0145">Chemotaxis</keyword>
<dbReference type="PANTHER" id="PTHR43531">
    <property type="entry name" value="PROTEIN ICFG"/>
    <property type="match status" value="1"/>
</dbReference>
<evidence type="ECO:0000256" key="4">
    <source>
        <dbReference type="ARBA" id="ARBA00022500"/>
    </source>
</evidence>
<dbReference type="PROSITE" id="PS50111">
    <property type="entry name" value="CHEMOTAXIS_TRANSDUC_2"/>
    <property type="match status" value="1"/>
</dbReference>
<dbReference type="Gene3D" id="1.10.287.950">
    <property type="entry name" value="Methyl-accepting chemotaxis protein"/>
    <property type="match status" value="1"/>
</dbReference>
<dbReference type="SUPFAM" id="SSF47170">
    <property type="entry name" value="Aspartate receptor, ligand-binding domain"/>
    <property type="match status" value="1"/>
</dbReference>
<evidence type="ECO:0000256" key="8">
    <source>
        <dbReference type="ARBA" id="ARBA00023136"/>
    </source>
</evidence>
<evidence type="ECO:0000313" key="15">
    <source>
        <dbReference type="EMBL" id="ARJ42333.1"/>
    </source>
</evidence>
<evidence type="ECO:0000259" key="13">
    <source>
        <dbReference type="PROSITE" id="PS50111"/>
    </source>
</evidence>
<keyword evidence="16" id="KW-1185">Reference proteome</keyword>
<dbReference type="AlphaFoldDB" id="A0A1W6B5J7"/>